<dbReference type="EMBL" id="JAPMUA010000001">
    <property type="protein sequence ID" value="MDG3585010.1"/>
    <property type="molecule type" value="Genomic_DNA"/>
</dbReference>
<dbReference type="RefSeq" id="WP_277898741.1">
    <property type="nucleotide sequence ID" value="NZ_JAPMUA010000001.1"/>
</dbReference>
<gene>
    <name evidence="2" type="ORF">OSR52_03945</name>
</gene>
<dbReference type="SUPFAM" id="SSF53807">
    <property type="entry name" value="Helical backbone' metal receptor"/>
    <property type="match status" value="1"/>
</dbReference>
<name>A0ABT6FP59_9FLAO</name>
<dbReference type="PANTHER" id="PTHR30535">
    <property type="entry name" value="VITAMIN B12-BINDING PROTEIN"/>
    <property type="match status" value="1"/>
</dbReference>
<protein>
    <submittedName>
        <fullName evidence="2">ABC transporter substrate-binding protein</fullName>
    </submittedName>
</protein>
<dbReference type="Gene3D" id="3.40.50.1980">
    <property type="entry name" value="Nitrogenase molybdenum iron protein domain"/>
    <property type="match status" value="2"/>
</dbReference>
<sequence length="388" mass="43599">MKKIVFLLIIAFISCKKEPKKATSETPNNIPVKKEDAVDIPIEYAKGFSIQKQGNLTIIKVNAPWPNARKTYTYALIDKKKMETIRINSSLYDAVIPTPVNRLVATSTTHIPAIEALGVENTLIGFPGTNYVSSKKVRKKIDEGKVTNLGLNESINTEVLVNLQPELIMGFTVEGQNKTYSTIENAGIPVVYNGDWVEETPLGKAEWIKFFGPFFQKGREADSIFNSIAKSYQEAKTLATTAKNKPTVLSGSMFKDIWYVPAGKSWVAHFLEDANANYLWKDSFGTGSLSLNFETVLEKAKNADFWIGPGQFVSYNQLKETNKHYTQFKAYKDKKVYTYSLATGVTGGLLYYELAPNRPDIVLKDIIHILHPEILPDYKTVFFKQLQP</sequence>
<evidence type="ECO:0000313" key="2">
    <source>
        <dbReference type="EMBL" id="MDG3585010.1"/>
    </source>
</evidence>
<keyword evidence="3" id="KW-1185">Reference proteome</keyword>
<evidence type="ECO:0000313" key="3">
    <source>
        <dbReference type="Proteomes" id="UP001153642"/>
    </source>
</evidence>
<dbReference type="PROSITE" id="PS51257">
    <property type="entry name" value="PROKAR_LIPOPROTEIN"/>
    <property type="match status" value="1"/>
</dbReference>
<dbReference type="PANTHER" id="PTHR30535:SF34">
    <property type="entry name" value="MOLYBDATE-BINDING PROTEIN MOLA"/>
    <property type="match status" value="1"/>
</dbReference>
<proteinExistence type="predicted"/>
<feature type="domain" description="Fe/B12 periplasmic-binding" evidence="1">
    <location>
        <begin position="102"/>
        <end position="374"/>
    </location>
</feature>
<comment type="caution">
    <text evidence="2">The sequence shown here is derived from an EMBL/GenBank/DDBJ whole genome shotgun (WGS) entry which is preliminary data.</text>
</comment>
<accession>A0ABT6FP59</accession>
<reference evidence="2" key="1">
    <citation type="submission" date="2022-11" db="EMBL/GenBank/DDBJ databases">
        <title>High-quality draft genome sequence of Galbibacter sp. strain CMA-7.</title>
        <authorList>
            <person name="Wei L."/>
            <person name="Dong C."/>
            <person name="Shao Z."/>
        </authorList>
    </citation>
    <scope>NUCLEOTIDE SEQUENCE</scope>
    <source>
        <strain evidence="2">CMA-7</strain>
    </source>
</reference>
<dbReference type="Pfam" id="PF01497">
    <property type="entry name" value="Peripla_BP_2"/>
    <property type="match status" value="1"/>
</dbReference>
<dbReference type="Proteomes" id="UP001153642">
    <property type="component" value="Unassembled WGS sequence"/>
</dbReference>
<evidence type="ECO:0000259" key="1">
    <source>
        <dbReference type="PROSITE" id="PS50983"/>
    </source>
</evidence>
<dbReference type="InterPro" id="IPR050902">
    <property type="entry name" value="ABC_Transporter_SBP"/>
</dbReference>
<dbReference type="InterPro" id="IPR002491">
    <property type="entry name" value="ABC_transptr_periplasmic_BD"/>
</dbReference>
<dbReference type="PROSITE" id="PS50983">
    <property type="entry name" value="FE_B12_PBP"/>
    <property type="match status" value="1"/>
</dbReference>
<organism evidence="2 3">
    <name type="scientific">Galbibacter pacificus</name>
    <dbReference type="NCBI Taxonomy" id="2996052"/>
    <lineage>
        <taxon>Bacteria</taxon>
        <taxon>Pseudomonadati</taxon>
        <taxon>Bacteroidota</taxon>
        <taxon>Flavobacteriia</taxon>
        <taxon>Flavobacteriales</taxon>
        <taxon>Flavobacteriaceae</taxon>
        <taxon>Galbibacter</taxon>
    </lineage>
</organism>